<reference evidence="2" key="1">
    <citation type="journal article" date="2014" name="Proc. Natl. Acad. Sci. U.S.A.">
        <title>Extensive sampling of basidiomycete genomes demonstrates inadequacy of the white-rot/brown-rot paradigm for wood decay fungi.</title>
        <authorList>
            <person name="Riley R."/>
            <person name="Salamov A.A."/>
            <person name="Brown D.W."/>
            <person name="Nagy L.G."/>
            <person name="Floudas D."/>
            <person name="Held B.W."/>
            <person name="Levasseur A."/>
            <person name="Lombard V."/>
            <person name="Morin E."/>
            <person name="Otillar R."/>
            <person name="Lindquist E.A."/>
            <person name="Sun H."/>
            <person name="LaButti K.M."/>
            <person name="Schmutz J."/>
            <person name="Jabbour D."/>
            <person name="Luo H."/>
            <person name="Baker S.E."/>
            <person name="Pisabarro A.G."/>
            <person name="Walton J.D."/>
            <person name="Blanchette R.A."/>
            <person name="Henrissat B."/>
            <person name="Martin F."/>
            <person name="Cullen D."/>
            <person name="Hibbett D.S."/>
            <person name="Grigoriev I.V."/>
        </authorList>
    </citation>
    <scope>NUCLEOTIDE SEQUENCE [LARGE SCALE GENOMIC DNA]</scope>
    <source>
        <strain evidence="2">FD-172 SS1</strain>
    </source>
</reference>
<dbReference type="Proteomes" id="UP000027195">
    <property type="component" value="Unassembled WGS sequence"/>
</dbReference>
<keyword evidence="2" id="KW-1185">Reference proteome</keyword>
<proteinExistence type="predicted"/>
<name>A0A067MTF7_BOTB1</name>
<evidence type="ECO:0000313" key="1">
    <source>
        <dbReference type="EMBL" id="KDQ14826.1"/>
    </source>
</evidence>
<accession>A0A067MTF7</accession>
<organism evidence="1 2">
    <name type="scientific">Botryobasidium botryosum (strain FD-172 SS1)</name>
    <dbReference type="NCBI Taxonomy" id="930990"/>
    <lineage>
        <taxon>Eukaryota</taxon>
        <taxon>Fungi</taxon>
        <taxon>Dikarya</taxon>
        <taxon>Basidiomycota</taxon>
        <taxon>Agaricomycotina</taxon>
        <taxon>Agaricomycetes</taxon>
        <taxon>Cantharellales</taxon>
        <taxon>Botryobasidiaceae</taxon>
        <taxon>Botryobasidium</taxon>
    </lineage>
</organism>
<dbReference type="AlphaFoldDB" id="A0A067MTF7"/>
<dbReference type="HOGENOM" id="CLU_2512324_0_0_1"/>
<dbReference type="EMBL" id="KL198035">
    <property type="protein sequence ID" value="KDQ14826.1"/>
    <property type="molecule type" value="Genomic_DNA"/>
</dbReference>
<sequence>MLNAARYVESRSTFIPAPHHLFHIFTGHQRDILSQEGVQLRIRYNISGDKPARDSRARKLAAIKAGVLKGTPIKKPGSSVGVSAY</sequence>
<dbReference type="InParanoid" id="A0A067MTF7"/>
<gene>
    <name evidence="1" type="ORF">BOTBODRAFT_145400</name>
</gene>
<protein>
    <submittedName>
        <fullName evidence="1">Uncharacterized protein</fullName>
    </submittedName>
</protein>
<evidence type="ECO:0000313" key="2">
    <source>
        <dbReference type="Proteomes" id="UP000027195"/>
    </source>
</evidence>